<gene>
    <name evidence="7" type="ORF">A7A09_013305</name>
</gene>
<evidence type="ECO:0000256" key="1">
    <source>
        <dbReference type="ARBA" id="ARBA00004418"/>
    </source>
</evidence>
<dbReference type="OrthoDB" id="8673861at2"/>
<accession>A0A422QVA7</accession>
<dbReference type="Gene3D" id="3.40.190.170">
    <property type="entry name" value="Bacterial extracellular solute-binding protein, family 7"/>
    <property type="match status" value="1"/>
</dbReference>
<dbReference type="EMBL" id="PXNQ02000008">
    <property type="protein sequence ID" value="RNF33896.1"/>
    <property type="molecule type" value="Genomic_DNA"/>
</dbReference>
<sequence length="282" mass="30344">MKVKFLGSTVSAMAVVATVTMAQAAENGAQCAAELDGEAYFRISHQNSTTSPIHPKLEEIVADIGEQTDGKLKLEIFPAAQLGGPVQALEQATFDENIIFYMSAGNLATAGVADYSILNGPFLTPTLEDAQKLAASDLVTEMNGQLSKKGGLRVLALNWFDAPRSILGHKPYPKPEDLSGIKMRVPEAPAYVRTFEVLGTAPQTIPFSELYLALQQGVVDAAEGGIRGMADANLMEVADTVTITDHFRLFYGFAMSENLFSELPIACQDVRLLLDDLGKCQQ</sequence>
<reference evidence="7" key="1">
    <citation type="submission" date="2018-05" db="EMBL/GenBank/DDBJ databases">
        <title>Reclassification of Methylarcula marina and Methylarcula terricola as Paracoccus methylarcula sp.nov., comb.nov. and Paracoccus terricola comb.nov.</title>
        <authorList>
            <person name="Shmareva M.N."/>
            <person name="Doronina N.V."/>
            <person name="Vasilenko O.V."/>
            <person name="Tarlachkov S.V."/>
            <person name="Trotsenko Y.A."/>
        </authorList>
    </citation>
    <scope>NUCLEOTIDE SEQUENCE [LARGE SCALE GENOMIC DNA]</scope>
    <source>
        <strain evidence="7">VKM B-2159</strain>
    </source>
</reference>
<evidence type="ECO:0000313" key="7">
    <source>
        <dbReference type="EMBL" id="RNF33896.1"/>
    </source>
</evidence>
<keyword evidence="5" id="KW-0574">Periplasm</keyword>
<dbReference type="PANTHER" id="PTHR33376">
    <property type="match status" value="1"/>
</dbReference>
<keyword evidence="8" id="KW-1185">Reference proteome</keyword>
<comment type="caution">
    <text evidence="7">The sequence shown here is derived from an EMBL/GenBank/DDBJ whole genome shotgun (WGS) entry which is preliminary data.</text>
</comment>
<dbReference type="GO" id="GO:0055085">
    <property type="term" value="P:transmembrane transport"/>
    <property type="evidence" value="ECO:0007669"/>
    <property type="project" value="InterPro"/>
</dbReference>
<dbReference type="Pfam" id="PF03480">
    <property type="entry name" value="DctP"/>
    <property type="match status" value="1"/>
</dbReference>
<dbReference type="Proteomes" id="UP000238137">
    <property type="component" value="Unassembled WGS sequence"/>
</dbReference>
<dbReference type="PANTHER" id="PTHR33376:SF7">
    <property type="entry name" value="C4-DICARBOXYLATE-BINDING PROTEIN DCTB"/>
    <property type="match status" value="1"/>
</dbReference>
<name>A0A422QVA7_9RHOB</name>
<evidence type="ECO:0000256" key="4">
    <source>
        <dbReference type="ARBA" id="ARBA00022729"/>
    </source>
</evidence>
<evidence type="ECO:0000256" key="2">
    <source>
        <dbReference type="ARBA" id="ARBA00009023"/>
    </source>
</evidence>
<evidence type="ECO:0008006" key="9">
    <source>
        <dbReference type="Google" id="ProtNLM"/>
    </source>
</evidence>
<evidence type="ECO:0000256" key="5">
    <source>
        <dbReference type="ARBA" id="ARBA00022764"/>
    </source>
</evidence>
<proteinExistence type="inferred from homology"/>
<dbReference type="GO" id="GO:0042597">
    <property type="term" value="C:periplasmic space"/>
    <property type="evidence" value="ECO:0007669"/>
    <property type="project" value="UniProtKB-SubCell"/>
</dbReference>
<keyword evidence="3" id="KW-0813">Transport</keyword>
<evidence type="ECO:0000313" key="8">
    <source>
        <dbReference type="Proteomes" id="UP000238137"/>
    </source>
</evidence>
<organism evidence="7 8">
    <name type="scientific">Paracoccus methylarcula</name>
    <dbReference type="NCBI Taxonomy" id="72022"/>
    <lineage>
        <taxon>Bacteria</taxon>
        <taxon>Pseudomonadati</taxon>
        <taxon>Pseudomonadota</taxon>
        <taxon>Alphaproteobacteria</taxon>
        <taxon>Rhodobacterales</taxon>
        <taxon>Paracoccaceae</taxon>
        <taxon>Paracoccus</taxon>
    </lineage>
</organism>
<comment type="subcellular location">
    <subcellularLocation>
        <location evidence="1">Periplasm</location>
    </subcellularLocation>
</comment>
<dbReference type="AlphaFoldDB" id="A0A422QVA7"/>
<dbReference type="NCBIfam" id="NF037995">
    <property type="entry name" value="TRAP_S1"/>
    <property type="match status" value="1"/>
</dbReference>
<keyword evidence="4 6" id="KW-0732">Signal</keyword>
<dbReference type="InterPro" id="IPR018389">
    <property type="entry name" value="DctP_fam"/>
</dbReference>
<comment type="similarity">
    <text evidence="2">Belongs to the bacterial solute-binding protein 7 family.</text>
</comment>
<evidence type="ECO:0000256" key="6">
    <source>
        <dbReference type="SAM" id="SignalP"/>
    </source>
</evidence>
<evidence type="ECO:0000256" key="3">
    <source>
        <dbReference type="ARBA" id="ARBA00022448"/>
    </source>
</evidence>
<feature type="signal peptide" evidence="6">
    <location>
        <begin position="1"/>
        <end position="24"/>
    </location>
</feature>
<protein>
    <recommendedName>
        <fullName evidence="9">C4-dicarboxylate ABC transporter substrate-binding protein</fullName>
    </recommendedName>
</protein>
<feature type="chain" id="PRO_5019141491" description="C4-dicarboxylate ABC transporter substrate-binding protein" evidence="6">
    <location>
        <begin position="25"/>
        <end position="282"/>
    </location>
</feature>
<dbReference type="InterPro" id="IPR038404">
    <property type="entry name" value="TRAP_DctP_sf"/>
</dbReference>